<keyword evidence="7" id="KW-0539">Nucleus</keyword>
<feature type="region of interest" description="Disordered" evidence="9">
    <location>
        <begin position="1"/>
        <end position="284"/>
    </location>
</feature>
<dbReference type="InterPro" id="IPR027417">
    <property type="entry name" value="P-loop_NTPase"/>
</dbReference>
<keyword evidence="6" id="KW-0067">ATP-binding</keyword>
<feature type="compositionally biased region" description="Polar residues" evidence="9">
    <location>
        <begin position="197"/>
        <end position="208"/>
    </location>
</feature>
<evidence type="ECO:0000259" key="10">
    <source>
        <dbReference type="PROSITE" id="PS50013"/>
    </source>
</evidence>
<dbReference type="SUPFAM" id="SSF57903">
    <property type="entry name" value="FYVE/PHD zinc finger"/>
    <property type="match status" value="1"/>
</dbReference>
<dbReference type="SMART" id="SM00298">
    <property type="entry name" value="CHROMO"/>
    <property type="match status" value="1"/>
</dbReference>
<keyword evidence="4 8" id="KW-0863">Zinc-finger</keyword>
<feature type="compositionally biased region" description="Polar residues" evidence="9">
    <location>
        <begin position="775"/>
        <end position="787"/>
    </location>
</feature>
<dbReference type="GO" id="GO:0000785">
    <property type="term" value="C:chromatin"/>
    <property type="evidence" value="ECO:0007669"/>
    <property type="project" value="TreeGrafter"/>
</dbReference>
<evidence type="ECO:0000256" key="5">
    <source>
        <dbReference type="ARBA" id="ARBA00022833"/>
    </source>
</evidence>
<feature type="compositionally biased region" description="Basic and acidic residues" evidence="9">
    <location>
        <begin position="252"/>
        <end position="262"/>
    </location>
</feature>
<keyword evidence="5" id="KW-0862">Zinc</keyword>
<dbReference type="InterPro" id="IPR019787">
    <property type="entry name" value="Znf_PHD-finger"/>
</dbReference>
<evidence type="ECO:0000313" key="12">
    <source>
        <dbReference type="EMBL" id="KAF6167820.1"/>
    </source>
</evidence>
<sequence length="1415" mass="159323">MATVTRSSRKLKDDDINNSKKQTGIKDASTSGSTTTDTSGLRRSTRETPTKKQKTSSSSSTRKSERIEKRAPPTPPTCLGKRKSERVEKQIMASPSRTSDKGEKTSSLSSSASKKSKKNSSMDTKISKDPKLKSGIEPTHSAVGRDKNLKDNPISVRAKKKTRLDARTYRAFLTPRTTKLKESGPSKQLNVHDDSFQGDTENTVTNGVSVDEKNVKEGEDNPVERGGKEIGRRCVESRDGDDEESIPVPGRSVEKSDGEKNSCHFSRIPRNHLAEKNVEEGEDNCIEREGEKEIVMSCVEGREGAVEEFSPVSRHFAEMTSIGDKEIKLSHFCKKHNSGKKNVEEVEYDSSETEKGKETGTSFVESCEETVEESRPVSRKSTDTTVISDGEIELSHFSRKDKNHPWTKNVEEGEDDFSEKEGEKEIGLSCMKGREDAIGESSPVSRKSTEMTVISDGEIELSHFSRKDKNHPWTKNVEDGEDDSSEKEGEKEIGLSCMKGREEVIGESSPVSRKSTEMTVISDGEIELSHFSRKDKNHSWTKNVEEGEDDSSEKEGEKEIGLSCMKGREEAIGESSFFSRKSSKRTLVSDGEVKLSHYSRKFKNHPGETSDAKHGDNSSVIVQSTPDVVMAIEITVDIDPMQIDSLTKKDLQQPVLKSISDVSGTEQNYEFCTSNCADDVPSLPCGSNSDDLVGRCNGCSKRLRVDIDLQTRDVCSCNSQNNYELRETSFPEEVCEQSPILISPENGVMLVSSTQTNGADLECSELLPEAERSTAQDSPGLHSTSEIPSPLKKDRAEHETRSRIVVTEEHSEGGQLEISPLVIQKVTNGNACFICKLGEKLLCCEGKGCKKSYHLLCLDPPLKDVPSGIWYCLFCTKKKILSGVHSVSEGVESVWDAREEEVPDCDGMQIPKQKQMQYFVKYRGLAHVHNRWIPEDQLLLDAPTVVAEFKRNQTQMWKSEWIKPQRLLQKRLLMSEEQRTEYLNQHLSDISNCSYEWFVKWSCLGYEHATWELENASFLKSPEALTLKRGYESRLEKPIRVCESSRSDKEMNPSLIKLSKLPDVGIPVPDQYHHLSSVNKLREYWQKGHSAVIIEDQILKETMRWKMVTFQLREHVILLKETRLKVRFGTRRASVSGRVEIDLPFLLISSSPAIYTWEAEFLRLAPSVNVVVYNGNKGARGIIRAVEFYDDGGRVIFQILLSTPDVIVEDLELIKHLGWEAIIIDECQRYRVSKHFEQFKGIITHFKLLLVTGSIKDSVPEYLNLLSLIDSQDDKNVVDNLKMDTNDNIGKLRERFAQFFVCERKSESSKFVEYWVPVRLSEVQLEQYCFSLLTNITFLRSCSKNDPVGALCDILIATKKCCDHPYLVDPSLQTSLTKDLIGYEEYLKVGVNASGKLLFLDKFLSESMYGSTEYV</sequence>
<feature type="region of interest" description="Disordered" evidence="9">
    <location>
        <begin position="538"/>
        <end position="559"/>
    </location>
</feature>
<feature type="region of interest" description="Disordered" evidence="9">
    <location>
        <begin position="341"/>
        <end position="520"/>
    </location>
</feature>
<reference evidence="12 13" key="1">
    <citation type="journal article" date="2020" name="IScience">
        <title>Genome Sequencing of the Endangered Kingdonia uniflora (Circaeasteraceae, Ranunculales) Reveals Potential Mechanisms of Evolutionary Specialization.</title>
        <authorList>
            <person name="Sun Y."/>
            <person name="Deng T."/>
            <person name="Zhang A."/>
            <person name="Moore M.J."/>
            <person name="Landis J.B."/>
            <person name="Lin N."/>
            <person name="Zhang H."/>
            <person name="Zhang X."/>
            <person name="Huang J."/>
            <person name="Zhang X."/>
            <person name="Sun H."/>
            <person name="Wang H."/>
        </authorList>
    </citation>
    <scope>NUCLEOTIDE SEQUENCE [LARGE SCALE GENOMIC DNA]</scope>
    <source>
        <strain evidence="12">TB1705</strain>
        <tissue evidence="12">Leaf</tissue>
    </source>
</reference>
<feature type="compositionally biased region" description="Basic and acidic residues" evidence="9">
    <location>
        <begin position="372"/>
        <end position="382"/>
    </location>
</feature>
<feature type="compositionally biased region" description="Basic and acidic residues" evidence="9">
    <location>
        <begin position="210"/>
        <end position="238"/>
    </location>
</feature>
<dbReference type="InterPro" id="IPR023780">
    <property type="entry name" value="Chromo_domain"/>
</dbReference>
<dbReference type="SUPFAM" id="SSF52540">
    <property type="entry name" value="P-loop containing nucleoside triphosphate hydrolases"/>
    <property type="match status" value="1"/>
</dbReference>
<feature type="compositionally biased region" description="Basic and acidic residues" evidence="9">
    <location>
        <begin position="272"/>
        <end position="284"/>
    </location>
</feature>
<organism evidence="12 13">
    <name type="scientific">Kingdonia uniflora</name>
    <dbReference type="NCBI Taxonomy" id="39325"/>
    <lineage>
        <taxon>Eukaryota</taxon>
        <taxon>Viridiplantae</taxon>
        <taxon>Streptophyta</taxon>
        <taxon>Embryophyta</taxon>
        <taxon>Tracheophyta</taxon>
        <taxon>Spermatophyta</taxon>
        <taxon>Magnoliopsida</taxon>
        <taxon>Ranunculales</taxon>
        <taxon>Circaeasteraceae</taxon>
        <taxon>Kingdonia</taxon>
    </lineage>
</organism>
<feature type="compositionally biased region" description="Basic and acidic residues" evidence="9">
    <location>
        <begin position="393"/>
        <end position="404"/>
    </location>
</feature>
<feature type="compositionally biased region" description="Basic and acidic residues" evidence="9">
    <location>
        <begin position="419"/>
        <end position="437"/>
    </location>
</feature>
<dbReference type="Pfam" id="PF00176">
    <property type="entry name" value="SNF2-rel_dom"/>
    <property type="match status" value="1"/>
</dbReference>
<dbReference type="GO" id="GO:0003677">
    <property type="term" value="F:DNA binding"/>
    <property type="evidence" value="ECO:0007669"/>
    <property type="project" value="TreeGrafter"/>
</dbReference>
<evidence type="ECO:0000256" key="6">
    <source>
        <dbReference type="ARBA" id="ARBA00022840"/>
    </source>
</evidence>
<evidence type="ECO:0000256" key="9">
    <source>
        <dbReference type="SAM" id="MobiDB-lite"/>
    </source>
</evidence>
<dbReference type="PANTHER" id="PTHR45623">
    <property type="entry name" value="CHROMODOMAIN-HELICASE-DNA-BINDING PROTEIN 3-RELATED-RELATED"/>
    <property type="match status" value="1"/>
</dbReference>
<dbReference type="Gene3D" id="3.40.50.10810">
    <property type="entry name" value="Tandem AAA-ATPase domain"/>
    <property type="match status" value="1"/>
</dbReference>
<feature type="compositionally biased region" description="Polar residues" evidence="9">
    <location>
        <begin position="509"/>
        <end position="519"/>
    </location>
</feature>
<dbReference type="InterPro" id="IPR016197">
    <property type="entry name" value="Chromo-like_dom_sf"/>
</dbReference>
<keyword evidence="2" id="KW-0479">Metal-binding</keyword>
<dbReference type="InterPro" id="IPR013083">
    <property type="entry name" value="Znf_RING/FYVE/PHD"/>
</dbReference>
<dbReference type="InterPro" id="IPR011011">
    <property type="entry name" value="Znf_FYVE_PHD"/>
</dbReference>
<evidence type="ECO:0000256" key="7">
    <source>
        <dbReference type="ARBA" id="ARBA00023242"/>
    </source>
</evidence>
<accession>A0A7J7NLC8</accession>
<feature type="domain" description="PHD-type" evidence="11">
    <location>
        <begin position="829"/>
        <end position="878"/>
    </location>
</feature>
<feature type="compositionally biased region" description="Basic and acidic residues" evidence="9">
    <location>
        <begin position="486"/>
        <end position="504"/>
    </location>
</feature>
<evidence type="ECO:0000256" key="2">
    <source>
        <dbReference type="ARBA" id="ARBA00022723"/>
    </source>
</evidence>
<keyword evidence="13" id="KW-1185">Reference proteome</keyword>
<dbReference type="PANTHER" id="PTHR45623:SF13">
    <property type="entry name" value="HELICASE PROTEIN MOM1"/>
    <property type="match status" value="1"/>
</dbReference>
<dbReference type="PROSITE" id="PS50016">
    <property type="entry name" value="ZF_PHD_2"/>
    <property type="match status" value="1"/>
</dbReference>
<dbReference type="GO" id="GO:0005524">
    <property type="term" value="F:ATP binding"/>
    <property type="evidence" value="ECO:0007669"/>
    <property type="project" value="UniProtKB-KW"/>
</dbReference>
<dbReference type="InterPro" id="IPR019786">
    <property type="entry name" value="Zinc_finger_PHD-type_CS"/>
</dbReference>
<dbReference type="GO" id="GO:0140658">
    <property type="term" value="F:ATP-dependent chromatin remodeler activity"/>
    <property type="evidence" value="ECO:0007669"/>
    <property type="project" value="TreeGrafter"/>
</dbReference>
<dbReference type="Gene3D" id="2.40.50.40">
    <property type="match status" value="2"/>
</dbReference>
<evidence type="ECO:0000256" key="1">
    <source>
        <dbReference type="ARBA" id="ARBA00004123"/>
    </source>
</evidence>
<proteinExistence type="predicted"/>
<evidence type="ECO:0000256" key="3">
    <source>
        <dbReference type="ARBA" id="ARBA00022741"/>
    </source>
</evidence>
<dbReference type="PROSITE" id="PS50013">
    <property type="entry name" value="CHROMO_2"/>
    <property type="match status" value="1"/>
</dbReference>
<feature type="compositionally biased region" description="Polar residues" evidence="9">
    <location>
        <begin position="442"/>
        <end position="452"/>
    </location>
</feature>
<protein>
    <submittedName>
        <fullName evidence="12">Uncharacterized protein</fullName>
    </submittedName>
</protein>
<dbReference type="GO" id="GO:0008270">
    <property type="term" value="F:zinc ion binding"/>
    <property type="evidence" value="ECO:0007669"/>
    <property type="project" value="UniProtKB-KW"/>
</dbReference>
<evidence type="ECO:0000313" key="13">
    <source>
        <dbReference type="Proteomes" id="UP000541444"/>
    </source>
</evidence>
<dbReference type="InterPro" id="IPR000330">
    <property type="entry name" value="SNF2_N"/>
</dbReference>
<dbReference type="GO" id="GO:0016887">
    <property type="term" value="F:ATP hydrolysis activity"/>
    <property type="evidence" value="ECO:0007669"/>
    <property type="project" value="TreeGrafter"/>
</dbReference>
<dbReference type="SMART" id="SM00249">
    <property type="entry name" value="PHD"/>
    <property type="match status" value="1"/>
</dbReference>
<dbReference type="Proteomes" id="UP000541444">
    <property type="component" value="Unassembled WGS sequence"/>
</dbReference>
<dbReference type="SUPFAM" id="SSF54160">
    <property type="entry name" value="Chromo domain-like"/>
    <property type="match status" value="2"/>
</dbReference>
<dbReference type="PROSITE" id="PS01359">
    <property type="entry name" value="ZF_PHD_1"/>
    <property type="match status" value="1"/>
</dbReference>
<dbReference type="Pfam" id="PF00385">
    <property type="entry name" value="Chromo"/>
    <property type="match status" value="1"/>
</dbReference>
<gene>
    <name evidence="12" type="ORF">GIB67_027598</name>
</gene>
<dbReference type="EMBL" id="JACGCM010000715">
    <property type="protein sequence ID" value="KAF6167820.1"/>
    <property type="molecule type" value="Genomic_DNA"/>
</dbReference>
<feature type="compositionally biased region" description="Basic and acidic residues" evidence="9">
    <location>
        <begin position="125"/>
        <end position="134"/>
    </location>
</feature>
<evidence type="ECO:0000256" key="8">
    <source>
        <dbReference type="PROSITE-ProRule" id="PRU00146"/>
    </source>
</evidence>
<feature type="compositionally biased region" description="Basic and acidic residues" evidence="9">
    <location>
        <begin position="62"/>
        <end position="71"/>
    </location>
</feature>
<keyword evidence="3" id="KW-0547">Nucleotide-binding</keyword>
<dbReference type="InterPro" id="IPR038718">
    <property type="entry name" value="SNF2-like_sf"/>
</dbReference>
<feature type="region of interest" description="Disordered" evidence="9">
    <location>
        <begin position="773"/>
        <end position="799"/>
    </location>
</feature>
<dbReference type="GO" id="GO:0005634">
    <property type="term" value="C:nucleus"/>
    <property type="evidence" value="ECO:0007669"/>
    <property type="project" value="UniProtKB-SubCell"/>
</dbReference>
<comment type="caution">
    <text evidence="12">The sequence shown here is derived from an EMBL/GenBank/DDBJ whole genome shotgun (WGS) entry which is preliminary data.</text>
</comment>
<dbReference type="InterPro" id="IPR000953">
    <property type="entry name" value="Chromo/chromo_shadow_dom"/>
</dbReference>
<feature type="compositionally biased region" description="Low complexity" evidence="9">
    <location>
        <begin position="29"/>
        <end position="42"/>
    </location>
</feature>
<evidence type="ECO:0000259" key="11">
    <source>
        <dbReference type="PROSITE" id="PS50016"/>
    </source>
</evidence>
<feature type="compositionally biased region" description="Basic and acidic residues" evidence="9">
    <location>
        <begin position="179"/>
        <end position="195"/>
    </location>
</feature>
<comment type="subcellular location">
    <subcellularLocation>
        <location evidence="1">Nucleus</location>
    </subcellularLocation>
</comment>
<dbReference type="Gene3D" id="3.30.40.10">
    <property type="entry name" value="Zinc/RING finger domain, C3HC4 (zinc finger)"/>
    <property type="match status" value="1"/>
</dbReference>
<dbReference type="Pfam" id="PF00628">
    <property type="entry name" value="PHD"/>
    <property type="match status" value="1"/>
</dbReference>
<feature type="compositionally biased region" description="Basic and acidic residues" evidence="9">
    <location>
        <begin position="460"/>
        <end position="471"/>
    </location>
</feature>
<dbReference type="GO" id="GO:0042393">
    <property type="term" value="F:histone binding"/>
    <property type="evidence" value="ECO:0007669"/>
    <property type="project" value="TreeGrafter"/>
</dbReference>
<dbReference type="GO" id="GO:0003682">
    <property type="term" value="F:chromatin binding"/>
    <property type="evidence" value="ECO:0007669"/>
    <property type="project" value="TreeGrafter"/>
</dbReference>
<name>A0A7J7NLC8_9MAGN</name>
<evidence type="ECO:0000256" key="4">
    <source>
        <dbReference type="ARBA" id="ARBA00022771"/>
    </source>
</evidence>
<dbReference type="OrthoDB" id="885191at2759"/>
<feature type="domain" description="Chromo" evidence="10">
    <location>
        <begin position="889"/>
        <end position="961"/>
    </location>
</feature>
<dbReference type="InterPro" id="IPR001965">
    <property type="entry name" value="Znf_PHD"/>
</dbReference>
<dbReference type="Gene3D" id="3.40.50.300">
    <property type="entry name" value="P-loop containing nucleotide triphosphate hydrolases"/>
    <property type="match status" value="1"/>
</dbReference>